<dbReference type="NCBIfam" id="TIGR01575">
    <property type="entry name" value="rimI"/>
    <property type="match status" value="1"/>
</dbReference>
<keyword evidence="3 4" id="KW-0963">Cytoplasm</keyword>
<evidence type="ECO:0000256" key="3">
    <source>
        <dbReference type="HAMAP-Rule" id="MF_02210"/>
    </source>
</evidence>
<sequence>MLRTFFKSDLPQIVAIEQAVHIAPWTEETFKACFQSGHHCFVVELDKKIIGFAISSAHSGECHVLNIGIAREYQHQGWGRKLLQHLLQQAKREGAGIAYLEVRRSNTRAISLYRKMHFHLVGERKNYYPTVSGQEDALVFAKSLHEEI</sequence>
<keyword evidence="6" id="KW-0687">Ribonucleoprotein</keyword>
<dbReference type="EC" id="2.3.1.266" evidence="3 4"/>
<reference evidence="6 7" key="1">
    <citation type="submission" date="2018-07" db="EMBL/GenBank/DDBJ databases">
        <title>Genomic Encyclopedia of Type Strains, Phase IV (KMG-IV): sequencing the most valuable type-strain genomes for metagenomic binning, comparative biology and taxonomic classification.</title>
        <authorList>
            <person name="Goeker M."/>
        </authorList>
    </citation>
    <scope>NUCLEOTIDE SEQUENCE [LARGE SCALE GENOMIC DNA]</scope>
    <source>
        <strain evidence="6 7">DSM 16500</strain>
    </source>
</reference>
<dbReference type="InterPro" id="IPR000182">
    <property type="entry name" value="GNAT_dom"/>
</dbReference>
<dbReference type="HAMAP" id="MF_02210">
    <property type="entry name" value="RimI"/>
    <property type="match status" value="1"/>
</dbReference>
<comment type="subcellular location">
    <subcellularLocation>
        <location evidence="3 4">Cytoplasm</location>
    </subcellularLocation>
</comment>
<protein>
    <recommendedName>
        <fullName evidence="3 4">[Ribosomal protein bS18]-alanine N-acetyltransferase</fullName>
        <ecNumber evidence="3 4">2.3.1.266</ecNumber>
    </recommendedName>
</protein>
<dbReference type="Pfam" id="PF00583">
    <property type="entry name" value="Acetyltransf_1"/>
    <property type="match status" value="1"/>
</dbReference>
<comment type="similarity">
    <text evidence="3 4">Belongs to the acetyltransferase family. RimI subfamily.</text>
</comment>
<dbReference type="OrthoDB" id="9796919at2"/>
<comment type="caution">
    <text evidence="3">Lacks conserved residue(s) required for the propagation of feature annotation.</text>
</comment>
<evidence type="ECO:0000256" key="4">
    <source>
        <dbReference type="RuleBase" id="RU363094"/>
    </source>
</evidence>
<evidence type="ECO:0000313" key="7">
    <source>
        <dbReference type="Proteomes" id="UP000254720"/>
    </source>
</evidence>
<proteinExistence type="inferred from homology"/>
<dbReference type="SUPFAM" id="SSF55729">
    <property type="entry name" value="Acyl-CoA N-acyltransferases (Nat)"/>
    <property type="match status" value="1"/>
</dbReference>
<dbReference type="InterPro" id="IPR006464">
    <property type="entry name" value="AcTrfase_RimI/Ard1"/>
</dbReference>
<feature type="binding site" evidence="3">
    <location>
        <position position="106"/>
    </location>
    <ligand>
        <name>acetyl-CoA</name>
        <dbReference type="ChEBI" id="CHEBI:57288"/>
    </ligand>
</feature>
<evidence type="ECO:0000256" key="2">
    <source>
        <dbReference type="ARBA" id="ARBA00023315"/>
    </source>
</evidence>
<keyword evidence="6" id="KW-0689">Ribosomal protein</keyword>
<feature type="active site" description="Proton donor" evidence="3">
    <location>
        <position position="113"/>
    </location>
</feature>
<dbReference type="CDD" id="cd04301">
    <property type="entry name" value="NAT_SF"/>
    <property type="match status" value="1"/>
</dbReference>
<dbReference type="PANTHER" id="PTHR43800:SF1">
    <property type="entry name" value="PEPTIDYL-LYSINE N-ACETYLTRANSFERASE YJAB"/>
    <property type="match status" value="1"/>
</dbReference>
<evidence type="ECO:0000259" key="5">
    <source>
        <dbReference type="PROSITE" id="PS51186"/>
    </source>
</evidence>
<dbReference type="Proteomes" id="UP000254720">
    <property type="component" value="Unassembled WGS sequence"/>
</dbReference>
<dbReference type="GO" id="GO:0005840">
    <property type="term" value="C:ribosome"/>
    <property type="evidence" value="ECO:0007669"/>
    <property type="project" value="UniProtKB-KW"/>
</dbReference>
<keyword evidence="1 3" id="KW-0808">Transferase</keyword>
<comment type="catalytic activity">
    <reaction evidence="3 4">
        <text>N-terminal L-alanyl-[ribosomal protein bS18] + acetyl-CoA = N-terminal N(alpha)-acetyl-L-alanyl-[ribosomal protein bS18] + CoA + H(+)</text>
        <dbReference type="Rhea" id="RHEA:43756"/>
        <dbReference type="Rhea" id="RHEA-COMP:10676"/>
        <dbReference type="Rhea" id="RHEA-COMP:10677"/>
        <dbReference type="ChEBI" id="CHEBI:15378"/>
        <dbReference type="ChEBI" id="CHEBI:57287"/>
        <dbReference type="ChEBI" id="CHEBI:57288"/>
        <dbReference type="ChEBI" id="CHEBI:64718"/>
        <dbReference type="ChEBI" id="CHEBI:83683"/>
        <dbReference type="EC" id="2.3.1.266"/>
    </reaction>
</comment>
<evidence type="ECO:0000313" key="6">
    <source>
        <dbReference type="EMBL" id="RDI38445.1"/>
    </source>
</evidence>
<accession>A0A370G3X0</accession>
<name>A0A370G3X0_9COXI</name>
<dbReference type="Gene3D" id="3.40.630.30">
    <property type="match status" value="1"/>
</dbReference>
<dbReference type="PANTHER" id="PTHR43800">
    <property type="entry name" value="PEPTIDYL-LYSINE N-ACETYLTRANSFERASE YJAB"/>
    <property type="match status" value="1"/>
</dbReference>
<dbReference type="GO" id="GO:0005737">
    <property type="term" value="C:cytoplasm"/>
    <property type="evidence" value="ECO:0007669"/>
    <property type="project" value="UniProtKB-SubCell"/>
</dbReference>
<keyword evidence="2 3" id="KW-0012">Acyltransferase</keyword>
<dbReference type="GO" id="GO:0008999">
    <property type="term" value="F:protein-N-terminal-alanine acetyltransferase activity"/>
    <property type="evidence" value="ECO:0007669"/>
    <property type="project" value="UniProtKB-UniRule"/>
</dbReference>
<dbReference type="InterPro" id="IPR043690">
    <property type="entry name" value="RimI"/>
</dbReference>
<comment type="function">
    <text evidence="3 4">Acetylates the N-terminal alanine of ribosomal protein bS18.</text>
</comment>
<feature type="active site" description="Proton acceptor" evidence="3">
    <location>
        <position position="101"/>
    </location>
</feature>
<dbReference type="InterPro" id="IPR016181">
    <property type="entry name" value="Acyl_CoA_acyltransferase"/>
</dbReference>
<gene>
    <name evidence="3" type="primary">rimI</name>
    <name evidence="6" type="ORF">C8D86_1324</name>
</gene>
<evidence type="ECO:0000256" key="1">
    <source>
        <dbReference type="ARBA" id="ARBA00022679"/>
    </source>
</evidence>
<dbReference type="PROSITE" id="PS51186">
    <property type="entry name" value="GNAT"/>
    <property type="match status" value="1"/>
</dbReference>
<feature type="binding site" evidence="3">
    <location>
        <begin position="67"/>
        <end position="69"/>
    </location>
    <ligand>
        <name>acetyl-CoA</name>
        <dbReference type="ChEBI" id="CHEBI:57288"/>
    </ligand>
</feature>
<dbReference type="AlphaFoldDB" id="A0A370G3X0"/>
<dbReference type="RefSeq" id="WP_114835331.1">
    <property type="nucleotide sequence ID" value="NZ_LR699114.1"/>
</dbReference>
<comment type="caution">
    <text evidence="6">The sequence shown here is derived from an EMBL/GenBank/DDBJ whole genome shotgun (WGS) entry which is preliminary data.</text>
</comment>
<dbReference type="EMBL" id="QQAX01000032">
    <property type="protein sequence ID" value="RDI38445.1"/>
    <property type="molecule type" value="Genomic_DNA"/>
</dbReference>
<keyword evidence="7" id="KW-1185">Reference proteome</keyword>
<organism evidence="6 7">
    <name type="scientific">Aquicella lusitana</name>
    <dbReference type="NCBI Taxonomy" id="254246"/>
    <lineage>
        <taxon>Bacteria</taxon>
        <taxon>Pseudomonadati</taxon>
        <taxon>Pseudomonadota</taxon>
        <taxon>Gammaproteobacteria</taxon>
        <taxon>Legionellales</taxon>
        <taxon>Coxiellaceae</taxon>
        <taxon>Aquicella</taxon>
    </lineage>
</organism>
<feature type="domain" description="N-acetyltransferase" evidence="5">
    <location>
        <begin position="1"/>
        <end position="145"/>
    </location>
</feature>